<name>A0ABX0TQK9_9MICC</name>
<reference evidence="2 3" key="1">
    <citation type="submission" date="2020-03" db="EMBL/GenBank/DDBJ databases">
        <title>Genomic Encyclopedia of Type Strains, Phase III (KMG-III): the genomes of soil and plant-associated and newly described type strains.</title>
        <authorList>
            <person name="Whitman W."/>
        </authorList>
    </citation>
    <scope>NUCLEOTIDE SEQUENCE [LARGE SCALE GENOMIC DNA]</scope>
    <source>
        <strain evidence="2 3">CECT 4207</strain>
    </source>
</reference>
<evidence type="ECO:0000256" key="1">
    <source>
        <dbReference type="SAM" id="MobiDB-lite"/>
    </source>
</evidence>
<dbReference type="Proteomes" id="UP000802392">
    <property type="component" value="Unassembled WGS sequence"/>
</dbReference>
<organism evidence="2 3">
    <name type="scientific">Paenarthrobacter ilicis</name>
    <dbReference type="NCBI Taxonomy" id="43665"/>
    <lineage>
        <taxon>Bacteria</taxon>
        <taxon>Bacillati</taxon>
        <taxon>Actinomycetota</taxon>
        <taxon>Actinomycetes</taxon>
        <taxon>Micrococcales</taxon>
        <taxon>Micrococcaceae</taxon>
        <taxon>Paenarthrobacter</taxon>
    </lineage>
</organism>
<sequence length="78" mass="7909">MSIKQRFWYVNHPAEYGVPSDDELSWDGAVMDGPLRDALMAAMGGPSGAGKGGGKLGNTGGAGKPMPGASSVDSVLKT</sequence>
<gene>
    <name evidence="2" type="ORF">FHR86_003492</name>
</gene>
<feature type="region of interest" description="Disordered" evidence="1">
    <location>
        <begin position="42"/>
        <end position="78"/>
    </location>
</feature>
<proteinExistence type="predicted"/>
<dbReference type="EMBL" id="JAAOZD010000009">
    <property type="protein sequence ID" value="NIJ03136.1"/>
    <property type="molecule type" value="Genomic_DNA"/>
</dbReference>
<evidence type="ECO:0000313" key="3">
    <source>
        <dbReference type="Proteomes" id="UP000802392"/>
    </source>
</evidence>
<keyword evidence="3" id="KW-1185">Reference proteome</keyword>
<protein>
    <submittedName>
        <fullName evidence="2">Uncharacterized protein</fullName>
    </submittedName>
</protein>
<feature type="compositionally biased region" description="Gly residues" evidence="1">
    <location>
        <begin position="45"/>
        <end position="63"/>
    </location>
</feature>
<evidence type="ECO:0000313" key="2">
    <source>
        <dbReference type="EMBL" id="NIJ03136.1"/>
    </source>
</evidence>
<accession>A0ABX0TQK9</accession>
<comment type="caution">
    <text evidence="2">The sequence shown here is derived from an EMBL/GenBank/DDBJ whole genome shotgun (WGS) entry which is preliminary data.</text>
</comment>